<keyword evidence="3" id="KW-1185">Reference proteome</keyword>
<sequence>MGWGSSEERLSSTSSELRGVDMFVYTLPSGVLGRFIGRALRFRVDRFNFSTGPSADGNDKRRSLKSVEVEANSLSPLCEVDKFQFERLPLTVSEIVRLERRTRDYVLDVTRYPRILYTVEEETPTEVKGTLELRGERKAITCTKSVEGPELIVRCPIDTREFNIPSYSLMYGVFGVSPHVQVETRIPLRAVQLQG</sequence>
<accession>A0A1G4I362</accession>
<dbReference type="EMBL" id="CZPT02000501">
    <property type="protein sequence ID" value="SCU66128.1"/>
    <property type="molecule type" value="Genomic_DNA"/>
</dbReference>
<dbReference type="SUPFAM" id="SSF101874">
    <property type="entry name" value="YceI-like"/>
    <property type="match status" value="1"/>
</dbReference>
<dbReference type="InterPro" id="IPR007372">
    <property type="entry name" value="Lipid/polyisoprenoid-bd_YceI"/>
</dbReference>
<dbReference type="Proteomes" id="UP000195570">
    <property type="component" value="Unassembled WGS sequence"/>
</dbReference>
<dbReference type="InterPro" id="IPR036761">
    <property type="entry name" value="TTHA0802/YceI-like_sf"/>
</dbReference>
<dbReference type="Gene3D" id="2.40.128.110">
    <property type="entry name" value="Lipid/polyisoprenoid-binding, YceI-like"/>
    <property type="match status" value="1"/>
</dbReference>
<feature type="domain" description="Lipid/polyisoprenoid-binding YceI-like" evidence="1">
    <location>
        <begin position="99"/>
        <end position="186"/>
    </location>
</feature>
<reference evidence="2" key="1">
    <citation type="submission" date="2016-09" db="EMBL/GenBank/DDBJ databases">
        <authorList>
            <person name="Hebert L."/>
            <person name="Moumen B."/>
        </authorList>
    </citation>
    <scope>NUCLEOTIDE SEQUENCE [LARGE SCALE GENOMIC DNA]</scope>
    <source>
        <strain evidence="2">OVI</strain>
    </source>
</reference>
<dbReference type="VEuPathDB" id="TriTrypDB:TEOVI_000914600"/>
<evidence type="ECO:0000259" key="1">
    <source>
        <dbReference type="Pfam" id="PF04264"/>
    </source>
</evidence>
<comment type="caution">
    <text evidence="2">The sequence shown here is derived from an EMBL/GenBank/DDBJ whole genome shotgun (WGS) entry which is preliminary data.</text>
</comment>
<gene>
    <name evidence="2" type="ORF">TEOVI_000914600</name>
</gene>
<organism evidence="2 3">
    <name type="scientific">Trypanosoma equiperdum</name>
    <dbReference type="NCBI Taxonomy" id="5694"/>
    <lineage>
        <taxon>Eukaryota</taxon>
        <taxon>Discoba</taxon>
        <taxon>Euglenozoa</taxon>
        <taxon>Kinetoplastea</taxon>
        <taxon>Metakinetoplastina</taxon>
        <taxon>Trypanosomatida</taxon>
        <taxon>Trypanosomatidae</taxon>
        <taxon>Trypanosoma</taxon>
    </lineage>
</organism>
<dbReference type="Pfam" id="PF04264">
    <property type="entry name" value="YceI"/>
    <property type="match status" value="1"/>
</dbReference>
<dbReference type="AlphaFoldDB" id="A0A1G4I362"/>
<evidence type="ECO:0000313" key="3">
    <source>
        <dbReference type="Proteomes" id="UP000195570"/>
    </source>
</evidence>
<dbReference type="RefSeq" id="XP_067077614.1">
    <property type="nucleotide sequence ID" value="XM_067221513.1"/>
</dbReference>
<dbReference type="GeneID" id="92383080"/>
<protein>
    <submittedName>
        <fullName evidence="2">YceI-like domain containing protein, putative</fullName>
    </submittedName>
</protein>
<evidence type="ECO:0000313" key="2">
    <source>
        <dbReference type="EMBL" id="SCU66128.1"/>
    </source>
</evidence>
<name>A0A1G4I362_TRYEQ</name>
<proteinExistence type="predicted"/>